<dbReference type="GO" id="GO:0051301">
    <property type="term" value="P:cell division"/>
    <property type="evidence" value="ECO:0007669"/>
    <property type="project" value="UniProtKB-KW"/>
</dbReference>
<dbReference type="InterPro" id="IPR006671">
    <property type="entry name" value="Cyclin_N"/>
</dbReference>
<evidence type="ECO:0000256" key="3">
    <source>
        <dbReference type="ARBA" id="ARBA00022499"/>
    </source>
</evidence>
<dbReference type="Proteomes" id="UP001347796">
    <property type="component" value="Unassembled WGS sequence"/>
</dbReference>
<feature type="compositionally biased region" description="Polar residues" evidence="13">
    <location>
        <begin position="623"/>
        <end position="644"/>
    </location>
</feature>
<feature type="compositionally biased region" description="Low complexity" evidence="13">
    <location>
        <begin position="596"/>
        <end position="622"/>
    </location>
</feature>
<dbReference type="SMART" id="SM00385">
    <property type="entry name" value="CYCLIN"/>
    <property type="match status" value="2"/>
</dbReference>
<organism evidence="15 16">
    <name type="scientific">Patella caerulea</name>
    <name type="common">Rayed Mediterranean limpet</name>
    <dbReference type="NCBI Taxonomy" id="87958"/>
    <lineage>
        <taxon>Eukaryota</taxon>
        <taxon>Metazoa</taxon>
        <taxon>Spiralia</taxon>
        <taxon>Lophotrochozoa</taxon>
        <taxon>Mollusca</taxon>
        <taxon>Gastropoda</taxon>
        <taxon>Patellogastropoda</taxon>
        <taxon>Patelloidea</taxon>
        <taxon>Patellidae</taxon>
        <taxon>Patella</taxon>
    </lineage>
</organism>
<dbReference type="PANTHER" id="PTHR10026">
    <property type="entry name" value="CYCLIN"/>
    <property type="match status" value="1"/>
</dbReference>
<evidence type="ECO:0000256" key="13">
    <source>
        <dbReference type="SAM" id="MobiDB-lite"/>
    </source>
</evidence>
<accession>A0AAN8JVX3</accession>
<feature type="region of interest" description="Disordered" evidence="13">
    <location>
        <begin position="735"/>
        <end position="763"/>
    </location>
</feature>
<keyword evidence="4" id="KW-0597">Phosphoprotein</keyword>
<comment type="similarity">
    <text evidence="2">Belongs to the cyclin family. Cyclin C subfamily.</text>
</comment>
<feature type="compositionally biased region" description="Basic and acidic residues" evidence="13">
    <location>
        <begin position="276"/>
        <end position="293"/>
    </location>
</feature>
<keyword evidence="10" id="KW-0539">Nucleus</keyword>
<keyword evidence="3" id="KW-1017">Isopeptide bond</keyword>
<dbReference type="SUPFAM" id="SSF47954">
    <property type="entry name" value="Cyclin-like"/>
    <property type="match status" value="2"/>
</dbReference>
<dbReference type="InterPro" id="IPR036915">
    <property type="entry name" value="Cyclin-like_sf"/>
</dbReference>
<dbReference type="Pfam" id="PF21797">
    <property type="entry name" value="CycT2-like_C"/>
    <property type="match status" value="1"/>
</dbReference>
<feature type="region of interest" description="Disordered" evidence="13">
    <location>
        <begin position="255"/>
        <end position="650"/>
    </location>
</feature>
<evidence type="ECO:0000256" key="7">
    <source>
        <dbReference type="ARBA" id="ARBA00023015"/>
    </source>
</evidence>
<evidence type="ECO:0000256" key="9">
    <source>
        <dbReference type="ARBA" id="ARBA00023163"/>
    </source>
</evidence>
<dbReference type="Gene3D" id="1.10.472.10">
    <property type="entry name" value="Cyclin-like"/>
    <property type="match status" value="2"/>
</dbReference>
<keyword evidence="5" id="KW-0132">Cell division</keyword>
<dbReference type="AlphaFoldDB" id="A0AAN8JVX3"/>
<dbReference type="GO" id="GO:0005634">
    <property type="term" value="C:nucleus"/>
    <property type="evidence" value="ECO:0007669"/>
    <property type="project" value="UniProtKB-SubCell"/>
</dbReference>
<evidence type="ECO:0000256" key="10">
    <source>
        <dbReference type="ARBA" id="ARBA00023242"/>
    </source>
</evidence>
<comment type="subcellular location">
    <subcellularLocation>
        <location evidence="1">Nucleus</location>
    </subcellularLocation>
</comment>
<evidence type="ECO:0000259" key="14">
    <source>
        <dbReference type="SMART" id="SM00385"/>
    </source>
</evidence>
<dbReference type="InterPro" id="IPR013763">
    <property type="entry name" value="Cyclin-like_dom"/>
</dbReference>
<keyword evidence="11" id="KW-0131">Cell cycle</keyword>
<keyword evidence="6" id="KW-0832">Ubl conjugation</keyword>
<keyword evidence="9" id="KW-0804">Transcription</keyword>
<keyword evidence="8 12" id="KW-0195">Cyclin</keyword>
<evidence type="ECO:0000256" key="11">
    <source>
        <dbReference type="ARBA" id="ARBA00023306"/>
    </source>
</evidence>
<feature type="domain" description="Cyclin-like" evidence="14">
    <location>
        <begin position="148"/>
        <end position="236"/>
    </location>
</feature>
<proteinExistence type="inferred from homology"/>
<feature type="compositionally biased region" description="Basic and acidic residues" evidence="13">
    <location>
        <begin position="340"/>
        <end position="358"/>
    </location>
</feature>
<feature type="compositionally biased region" description="Low complexity" evidence="13">
    <location>
        <begin position="360"/>
        <end position="378"/>
    </location>
</feature>
<keyword evidence="16" id="KW-1185">Reference proteome</keyword>
<dbReference type="CDD" id="cd20538">
    <property type="entry name" value="CYCLIN_CCNT_rpt1"/>
    <property type="match status" value="1"/>
</dbReference>
<dbReference type="EMBL" id="JAZGQO010000007">
    <property type="protein sequence ID" value="KAK6183637.1"/>
    <property type="molecule type" value="Genomic_DNA"/>
</dbReference>
<comment type="caution">
    <text evidence="15">The sequence shown here is derived from an EMBL/GenBank/DDBJ whole genome shotgun (WGS) entry which is preliminary data.</text>
</comment>
<evidence type="ECO:0000256" key="4">
    <source>
        <dbReference type="ARBA" id="ARBA00022553"/>
    </source>
</evidence>
<feature type="compositionally biased region" description="Pro residues" evidence="13">
    <location>
        <begin position="743"/>
        <end position="763"/>
    </location>
</feature>
<evidence type="ECO:0000256" key="6">
    <source>
        <dbReference type="ARBA" id="ARBA00022843"/>
    </source>
</evidence>
<evidence type="ECO:0000256" key="5">
    <source>
        <dbReference type="ARBA" id="ARBA00022618"/>
    </source>
</evidence>
<evidence type="ECO:0000256" key="12">
    <source>
        <dbReference type="RuleBase" id="RU000383"/>
    </source>
</evidence>
<dbReference type="InterPro" id="IPR043198">
    <property type="entry name" value="Cyclin/Ssn8"/>
</dbReference>
<evidence type="ECO:0000313" key="16">
    <source>
        <dbReference type="Proteomes" id="UP001347796"/>
    </source>
</evidence>
<evidence type="ECO:0000256" key="1">
    <source>
        <dbReference type="ARBA" id="ARBA00004123"/>
    </source>
</evidence>
<dbReference type="GO" id="GO:0006357">
    <property type="term" value="P:regulation of transcription by RNA polymerase II"/>
    <property type="evidence" value="ECO:0007669"/>
    <property type="project" value="InterPro"/>
</dbReference>
<feature type="compositionally biased region" description="Polar residues" evidence="13">
    <location>
        <begin position="487"/>
        <end position="499"/>
    </location>
</feature>
<protein>
    <recommendedName>
        <fullName evidence="14">Cyclin-like domain-containing protein</fullName>
    </recommendedName>
</protein>
<feature type="compositionally biased region" description="Polar residues" evidence="13">
    <location>
        <begin position="294"/>
        <end position="312"/>
    </location>
</feature>
<feature type="compositionally biased region" description="Polar residues" evidence="13">
    <location>
        <begin position="526"/>
        <end position="581"/>
    </location>
</feature>
<evidence type="ECO:0000256" key="2">
    <source>
        <dbReference type="ARBA" id="ARBA00008638"/>
    </source>
</evidence>
<dbReference type="FunFam" id="1.10.472.10:FF:000009">
    <property type="entry name" value="cyclin-T2 isoform X1"/>
    <property type="match status" value="1"/>
</dbReference>
<name>A0AAN8JVX3_PATCE</name>
<dbReference type="Pfam" id="PF00134">
    <property type="entry name" value="Cyclin_N"/>
    <property type="match status" value="1"/>
</dbReference>
<keyword evidence="7" id="KW-0805">Transcription regulation</keyword>
<feature type="compositionally biased region" description="Basic and acidic residues" evidence="13">
    <location>
        <begin position="410"/>
        <end position="434"/>
    </location>
</feature>
<sequence length="763" mass="84257">MAGERWTFSKSQLLNTPSRKCGIDTDKELSYRQQAANLIQDMGQRLQTNQLCINTAIVYMHRFYMFHSFTKFNRNVMSPACLFLAAKVEEQPRKLEHVIRTSHSCQQREGTLDTKSETYLEYAQELIINENILLQTLGFEVRVDHPHTTVVTTCQLVRASKDLAQTSYFLATNSLHLTTMCLQHKPNVVACVCIHLACKWSGYEIPSSHEGKSWFSYVDRTVTMELLEELTQDFLNILDKCPSRLKKKIMVWKSGKGGAEDDKSSKSEAGSSSKGESSKSVKQEGGSHSRNLFEDSQSIINEASKSTDDVNGSSRSQNASSASTSRSEGKPAPHVAMTYKDYKHNKDYKERKEKERMSGGHHSQTSSSSASSSSQGASNKSHGNGDVKRSHNQPIRADAERKATQSAYDGLHHFSREDPSKQQRADVKRQHDSPLKMTIKSNKDDKSVNKSLDATTSSKVLKRPHQSDNEMSDVGERYSKHRRSETHPFSNDSTGTINHSDLFLSGGAAATASSGGGQNMYHMGMSQMTSAGNGSSERMSKNKSYNEGTPNSDRSLWGNVKSSIKSPALNVNQHVKTPNSASKKDRSIFSPPQPPSSHHSQHPSLHLPTKSSLPPSSSHVLSTKQGQGNLNASFDQSYSHTGHSGSYPHPQYMSNTGYNMSGTYPDNSMAGVKTMNTNGGAMSNVSTSNVNPQVLQAQIQHLIAQQEYQIQKLQTNHQPQQSMPNIFDVDLLDSDLGTMATMPPLPPPLPQSHAPQPPPPPPF</sequence>
<gene>
    <name evidence="15" type="ORF">SNE40_011073</name>
</gene>
<evidence type="ECO:0000256" key="8">
    <source>
        <dbReference type="ARBA" id="ARBA00023127"/>
    </source>
</evidence>
<dbReference type="FunFam" id="1.10.472.10:FF:000004">
    <property type="entry name" value="Cyclin T2"/>
    <property type="match status" value="1"/>
</dbReference>
<evidence type="ECO:0000313" key="15">
    <source>
        <dbReference type="EMBL" id="KAK6183637.1"/>
    </source>
</evidence>
<feature type="domain" description="Cyclin-like" evidence="14">
    <location>
        <begin position="37"/>
        <end position="135"/>
    </location>
</feature>
<reference evidence="15 16" key="1">
    <citation type="submission" date="2024-01" db="EMBL/GenBank/DDBJ databases">
        <title>The genome of the rayed Mediterranean limpet Patella caerulea (Linnaeus, 1758).</title>
        <authorList>
            <person name="Anh-Thu Weber A."/>
            <person name="Halstead-Nussloch G."/>
        </authorList>
    </citation>
    <scope>NUCLEOTIDE SEQUENCE [LARGE SCALE GENOMIC DNA]</scope>
    <source>
        <strain evidence="15">AATW-2023a</strain>
        <tissue evidence="15">Whole specimen</tissue>
    </source>
</reference>
<feature type="compositionally biased region" description="Low complexity" evidence="13">
    <location>
        <begin position="313"/>
        <end position="326"/>
    </location>
</feature>
<dbReference type="GO" id="GO:0016538">
    <property type="term" value="F:cyclin-dependent protein serine/threonine kinase regulator activity"/>
    <property type="evidence" value="ECO:0007669"/>
    <property type="project" value="InterPro"/>
</dbReference>